<dbReference type="SUPFAM" id="SSF55200">
    <property type="entry name" value="Translation initiation factor IF3, C-terminal domain"/>
    <property type="match status" value="1"/>
</dbReference>
<reference evidence="7 8" key="1">
    <citation type="journal article" date="2016" name="Nat. Commun.">
        <title>Thousands of microbial genomes shed light on interconnected biogeochemical processes in an aquifer system.</title>
        <authorList>
            <person name="Anantharaman K."/>
            <person name="Brown C.T."/>
            <person name="Hug L.A."/>
            <person name="Sharon I."/>
            <person name="Castelle C.J."/>
            <person name="Probst A.J."/>
            <person name="Thomas B.C."/>
            <person name="Singh A."/>
            <person name="Wilkins M.J."/>
            <person name="Karaoz U."/>
            <person name="Brodie E.L."/>
            <person name="Williams K.H."/>
            <person name="Hubbard S.S."/>
            <person name="Banfield J.F."/>
        </authorList>
    </citation>
    <scope>NUCLEOTIDE SEQUENCE [LARGE SCALE GENOMIC DNA]</scope>
</reference>
<evidence type="ECO:0000259" key="5">
    <source>
        <dbReference type="Pfam" id="PF00707"/>
    </source>
</evidence>
<proteinExistence type="inferred from homology"/>
<keyword evidence="2 7" id="KW-0396">Initiation factor</keyword>
<organism evidence="7 8">
    <name type="scientific">Candidatus Azambacteria bacterium RIFCSPHIGHO2_01_FULL_40_24</name>
    <dbReference type="NCBI Taxonomy" id="1797301"/>
    <lineage>
        <taxon>Bacteria</taxon>
        <taxon>Candidatus Azamiibacteriota</taxon>
    </lineage>
</organism>
<evidence type="ECO:0000313" key="8">
    <source>
        <dbReference type="Proteomes" id="UP000176431"/>
    </source>
</evidence>
<dbReference type="InterPro" id="IPR019814">
    <property type="entry name" value="Translation_initiation_fac_3_N"/>
</dbReference>
<accession>A0A1F5B2I3</accession>
<evidence type="ECO:0000256" key="3">
    <source>
        <dbReference type="ARBA" id="ARBA00022917"/>
    </source>
</evidence>
<dbReference type="GO" id="GO:0043022">
    <property type="term" value="F:ribosome binding"/>
    <property type="evidence" value="ECO:0007669"/>
    <property type="project" value="TreeGrafter"/>
</dbReference>
<dbReference type="Gene3D" id="3.30.110.10">
    <property type="entry name" value="Translation initiation factor 3 (IF-3), C-terminal domain"/>
    <property type="match status" value="1"/>
</dbReference>
<comment type="similarity">
    <text evidence="1">Belongs to the IF-3 family.</text>
</comment>
<evidence type="ECO:0000256" key="1">
    <source>
        <dbReference type="ARBA" id="ARBA00005439"/>
    </source>
</evidence>
<keyword evidence="3" id="KW-0648">Protein biosynthesis</keyword>
<dbReference type="GO" id="GO:0003743">
    <property type="term" value="F:translation initiation factor activity"/>
    <property type="evidence" value="ECO:0007669"/>
    <property type="project" value="UniProtKB-UniRule"/>
</dbReference>
<evidence type="ECO:0000313" key="7">
    <source>
        <dbReference type="EMBL" id="OGD24813.1"/>
    </source>
</evidence>
<dbReference type="PANTHER" id="PTHR10938">
    <property type="entry name" value="TRANSLATION INITIATION FACTOR IF-3"/>
    <property type="match status" value="1"/>
</dbReference>
<evidence type="ECO:0000256" key="4">
    <source>
        <dbReference type="NCBIfam" id="TIGR00168"/>
    </source>
</evidence>
<sequence>MKKLKINNQITAPELRVADEEGNQVGIINREEALKLAHEKGLDLIEVAPMAKPPVARIMDYGKYLYREEKEWRKQMAKQKKDLLKIIRLNLNTGLNDMKIKAKKTDEFLNDGLRVQIDLVLKGRAKYQKTFSDLAKKKIEDFLKIIAVPIKIISELKKHPRGWNVAVIKQ</sequence>
<dbReference type="Pfam" id="PF00707">
    <property type="entry name" value="IF3_C"/>
    <property type="match status" value="1"/>
</dbReference>
<gene>
    <name evidence="7" type="ORF">A2819_01045</name>
</gene>
<dbReference type="GO" id="GO:0005737">
    <property type="term" value="C:cytoplasm"/>
    <property type="evidence" value="ECO:0007669"/>
    <property type="project" value="UniProtKB-ARBA"/>
</dbReference>
<dbReference type="PANTHER" id="PTHR10938:SF0">
    <property type="entry name" value="TRANSLATION INITIATION FACTOR IF-3, MITOCHONDRIAL"/>
    <property type="match status" value="1"/>
</dbReference>
<dbReference type="InterPro" id="IPR036788">
    <property type="entry name" value="T_IF-3_C_sf"/>
</dbReference>
<protein>
    <recommendedName>
        <fullName evidence="4">Translation initiation factor IF-3</fullName>
    </recommendedName>
</protein>
<feature type="domain" description="Translation initiation factor 3 C-terminal" evidence="5">
    <location>
        <begin position="84"/>
        <end position="147"/>
    </location>
</feature>
<dbReference type="NCBIfam" id="TIGR00168">
    <property type="entry name" value="infC"/>
    <property type="match status" value="1"/>
</dbReference>
<evidence type="ECO:0000259" key="6">
    <source>
        <dbReference type="Pfam" id="PF05198"/>
    </source>
</evidence>
<dbReference type="GO" id="GO:0032790">
    <property type="term" value="P:ribosome disassembly"/>
    <property type="evidence" value="ECO:0007669"/>
    <property type="project" value="TreeGrafter"/>
</dbReference>
<dbReference type="Gene3D" id="3.10.20.80">
    <property type="entry name" value="Translation initiation factor 3 (IF-3), N-terminal domain"/>
    <property type="match status" value="1"/>
</dbReference>
<dbReference type="AlphaFoldDB" id="A0A1F5B2I3"/>
<name>A0A1F5B2I3_9BACT</name>
<dbReference type="InterPro" id="IPR001288">
    <property type="entry name" value="Translation_initiation_fac_3"/>
</dbReference>
<comment type="caution">
    <text evidence="7">The sequence shown here is derived from an EMBL/GenBank/DDBJ whole genome shotgun (WGS) entry which is preliminary data.</text>
</comment>
<dbReference type="Proteomes" id="UP000176431">
    <property type="component" value="Unassembled WGS sequence"/>
</dbReference>
<evidence type="ECO:0000256" key="2">
    <source>
        <dbReference type="ARBA" id="ARBA00022540"/>
    </source>
</evidence>
<dbReference type="InterPro" id="IPR019815">
    <property type="entry name" value="Translation_initiation_fac_3_C"/>
</dbReference>
<dbReference type="EMBL" id="MEYK01000032">
    <property type="protein sequence ID" value="OGD24813.1"/>
    <property type="molecule type" value="Genomic_DNA"/>
</dbReference>
<dbReference type="InterPro" id="IPR036787">
    <property type="entry name" value="T_IF-3_N_sf"/>
</dbReference>
<dbReference type="SUPFAM" id="SSF54364">
    <property type="entry name" value="Translation initiation factor IF3, N-terminal domain"/>
    <property type="match status" value="1"/>
</dbReference>
<dbReference type="FunFam" id="3.10.20.80:FF:000001">
    <property type="entry name" value="Translation initiation factor IF-3"/>
    <property type="match status" value="1"/>
</dbReference>
<feature type="domain" description="Translation initiation factor 3 N-terminal" evidence="6">
    <location>
        <begin position="6"/>
        <end position="74"/>
    </location>
</feature>
<dbReference type="Pfam" id="PF05198">
    <property type="entry name" value="IF3_N"/>
    <property type="match status" value="1"/>
</dbReference>